<dbReference type="Pfam" id="PF02782">
    <property type="entry name" value="FGGY_C"/>
    <property type="match status" value="1"/>
</dbReference>
<evidence type="ECO:0000256" key="2">
    <source>
        <dbReference type="ARBA" id="ARBA00022741"/>
    </source>
</evidence>
<keyword evidence="6 7" id="KW-0119">Carbohydrate metabolism</keyword>
<dbReference type="InterPro" id="IPR043129">
    <property type="entry name" value="ATPase_NBD"/>
</dbReference>
<dbReference type="InterPro" id="IPR000577">
    <property type="entry name" value="Carb_kinase_FGGY"/>
</dbReference>
<dbReference type="SUPFAM" id="SSF53067">
    <property type="entry name" value="Actin-like ATPase domain"/>
    <property type="match status" value="2"/>
</dbReference>
<evidence type="ECO:0000256" key="9">
    <source>
        <dbReference type="RuleBase" id="RU003455"/>
    </source>
</evidence>
<evidence type="ECO:0000256" key="6">
    <source>
        <dbReference type="ARBA" id="ARBA00023277"/>
    </source>
</evidence>
<accession>A0ABU7RQE3</accession>
<dbReference type="PANTHER" id="PTHR43435">
    <property type="entry name" value="RIBULOKINASE"/>
    <property type="match status" value="1"/>
</dbReference>
<keyword evidence="1 7" id="KW-0808">Transferase</keyword>
<keyword evidence="3 7" id="KW-0418">Kinase</keyword>
<evidence type="ECO:0000313" key="11">
    <source>
        <dbReference type="EMBL" id="MEE6258724.1"/>
    </source>
</evidence>
<gene>
    <name evidence="7 11" type="primary">araB</name>
    <name evidence="11" type="ORF">V1633_09515</name>
</gene>
<evidence type="ECO:0000256" key="3">
    <source>
        <dbReference type="ARBA" id="ARBA00022777"/>
    </source>
</evidence>
<comment type="caution">
    <text evidence="11">The sequence shown here is derived from an EMBL/GenBank/DDBJ whole genome shotgun (WGS) entry which is preliminary data.</text>
</comment>
<dbReference type="NCBIfam" id="NF003154">
    <property type="entry name" value="PRK04123.1"/>
    <property type="match status" value="1"/>
</dbReference>
<comment type="pathway">
    <text evidence="7 9">Carbohydrate degradation; L-arabinose degradation via L-ribulose; D-xylulose 5-phosphate from L-arabinose (bacterial route): step 2/3.</text>
</comment>
<feature type="domain" description="Carbohydrate kinase FGGY C-terminal" evidence="10">
    <location>
        <begin position="291"/>
        <end position="488"/>
    </location>
</feature>
<comment type="catalytic activity">
    <reaction evidence="7">
        <text>D-ribulose + ATP = D-ribulose 5-phosphate + ADP + H(+)</text>
        <dbReference type="Rhea" id="RHEA:17601"/>
        <dbReference type="ChEBI" id="CHEBI:15378"/>
        <dbReference type="ChEBI" id="CHEBI:17173"/>
        <dbReference type="ChEBI" id="CHEBI:30616"/>
        <dbReference type="ChEBI" id="CHEBI:58121"/>
        <dbReference type="ChEBI" id="CHEBI:456216"/>
        <dbReference type="EC" id="2.7.1.16"/>
    </reaction>
</comment>
<dbReference type="InterPro" id="IPR005929">
    <property type="entry name" value="Ribulokinase"/>
</dbReference>
<dbReference type="HAMAP" id="MF_00520">
    <property type="entry name" value="Ribulokinase"/>
    <property type="match status" value="1"/>
</dbReference>
<dbReference type="CDD" id="cd07781">
    <property type="entry name" value="ASKHA_NBD_FGGY_L-RBK"/>
    <property type="match status" value="1"/>
</dbReference>
<name>A0ABU7RQE3_9ACTN</name>
<evidence type="ECO:0000313" key="12">
    <source>
        <dbReference type="Proteomes" id="UP001332243"/>
    </source>
</evidence>
<dbReference type="EC" id="2.7.1.16" evidence="7 8"/>
<evidence type="ECO:0000256" key="5">
    <source>
        <dbReference type="ARBA" id="ARBA00022935"/>
    </source>
</evidence>
<dbReference type="RefSeq" id="WP_331213852.1">
    <property type="nucleotide sequence ID" value="NZ_JAZGQK010000007.1"/>
</dbReference>
<evidence type="ECO:0000256" key="8">
    <source>
        <dbReference type="NCBIfam" id="TIGR01234"/>
    </source>
</evidence>
<dbReference type="NCBIfam" id="TIGR01234">
    <property type="entry name" value="L-ribulokinase"/>
    <property type="match status" value="1"/>
</dbReference>
<evidence type="ECO:0000256" key="1">
    <source>
        <dbReference type="ARBA" id="ARBA00022679"/>
    </source>
</evidence>
<comment type="similarity">
    <text evidence="7 9">Belongs to the ribulokinase family.</text>
</comment>
<dbReference type="Proteomes" id="UP001332243">
    <property type="component" value="Unassembled WGS sequence"/>
</dbReference>
<comment type="catalytic activity">
    <reaction evidence="7 9">
        <text>L-ribulose + ATP = L-ribulose 5-phosphate + ADP + H(+)</text>
        <dbReference type="Rhea" id="RHEA:22072"/>
        <dbReference type="ChEBI" id="CHEBI:15378"/>
        <dbReference type="ChEBI" id="CHEBI:16880"/>
        <dbReference type="ChEBI" id="CHEBI:30616"/>
        <dbReference type="ChEBI" id="CHEBI:58226"/>
        <dbReference type="ChEBI" id="CHEBI:456216"/>
        <dbReference type="EC" id="2.7.1.16"/>
    </reaction>
</comment>
<dbReference type="EMBL" id="JAZGQK010000007">
    <property type="protein sequence ID" value="MEE6258724.1"/>
    <property type="molecule type" value="Genomic_DNA"/>
</dbReference>
<dbReference type="PANTHER" id="PTHR43435:SF4">
    <property type="entry name" value="FGGY CARBOHYDRATE KINASE DOMAIN-CONTAINING PROTEIN"/>
    <property type="match status" value="1"/>
</dbReference>
<keyword evidence="5 7" id="KW-0054">Arabinose catabolism</keyword>
<keyword evidence="12" id="KW-1185">Reference proteome</keyword>
<dbReference type="InterPro" id="IPR018485">
    <property type="entry name" value="FGGY_C"/>
</dbReference>
<dbReference type="Gene3D" id="3.30.420.40">
    <property type="match status" value="2"/>
</dbReference>
<dbReference type="PIRSF" id="PIRSF000538">
    <property type="entry name" value="GlpK"/>
    <property type="match status" value="1"/>
</dbReference>
<proteinExistence type="inferred from homology"/>
<reference evidence="11 12" key="1">
    <citation type="submission" date="2024-01" db="EMBL/GenBank/DDBJ databases">
        <title>Genome insights into Plantactinospora sonchi sp. nov.</title>
        <authorList>
            <person name="Wang L."/>
        </authorList>
    </citation>
    <scope>NUCLEOTIDE SEQUENCE [LARGE SCALE GENOMIC DNA]</scope>
    <source>
        <strain evidence="11 12">NEAU-QY2</strain>
    </source>
</reference>
<evidence type="ECO:0000256" key="7">
    <source>
        <dbReference type="HAMAP-Rule" id="MF_00520"/>
    </source>
</evidence>
<protein>
    <recommendedName>
        <fullName evidence="7 8">Ribulokinase</fullName>
        <ecNumber evidence="7 8">2.7.1.16</ecNumber>
    </recommendedName>
</protein>
<keyword evidence="2 7" id="KW-0547">Nucleotide-binding</keyword>
<sequence length="568" mass="60927">MTHDQSEALVVGVDFGTLSGRAVVVRVSDGAELGSAVHEYQHAVLTDALPDGTPLGPDWALQVPGDYVEVLRTAVPAAIAAAGVDPSRVIGIGTDFTACTMVPTLADGTPLSELDTFVDRPHAYVKLWRHHAAQPQADRINQLAAERDEWWLPRYGGFISSEWEFAKGLQMLEEDAEVYAATEHWVEAADWIVWQLTGSYVRNVCSAGYKGIRQDGRYPDPEFLAALNPDFAGFISKIDQPTGELGARAGTLSARAAGWTGLPAGIAVAVGNVDAHVTAAAGQALDPGQMVAIMGTSTCHVMNGAELREVPGMCGVVHGGIVPGLWGYEAGQSGVGDIFAHFVRRHVPPEYVDAARAAGISVHEHLTRLAARQRIGEHGLVALDWHSGNRSVLVDHELSGLLVGETLATRPEDIYRALIEATAFGTRTIIETFAEAGVPVTELVVSGGLVRNQLLMQIYSDVTRLPLARIVSDQGPALGSAIHAAVAAGAYPDIRAAAARMGGVERGVYQPDEAAAARYDELYHEYRELHDHFGRGGNTVMRRLRRIQRRALGEAERGTTTTDELVTR</sequence>
<dbReference type="GO" id="GO:0008741">
    <property type="term" value="F:ribulokinase activity"/>
    <property type="evidence" value="ECO:0007669"/>
    <property type="project" value="UniProtKB-EC"/>
</dbReference>
<keyword evidence="4 7" id="KW-0067">ATP-binding</keyword>
<evidence type="ECO:0000256" key="4">
    <source>
        <dbReference type="ARBA" id="ARBA00022840"/>
    </source>
</evidence>
<organism evidence="11 12">
    <name type="scientific">Plantactinospora sonchi</name>
    <dbReference type="NCBI Taxonomy" id="1544735"/>
    <lineage>
        <taxon>Bacteria</taxon>
        <taxon>Bacillati</taxon>
        <taxon>Actinomycetota</taxon>
        <taxon>Actinomycetes</taxon>
        <taxon>Micromonosporales</taxon>
        <taxon>Micromonosporaceae</taxon>
        <taxon>Plantactinospora</taxon>
    </lineage>
</organism>
<evidence type="ECO:0000259" key="10">
    <source>
        <dbReference type="Pfam" id="PF02782"/>
    </source>
</evidence>